<accession>A0A9Q3HPY6</accession>
<feature type="compositionally biased region" description="Basic and acidic residues" evidence="1">
    <location>
        <begin position="43"/>
        <end position="52"/>
    </location>
</feature>
<gene>
    <name evidence="2" type="ORF">O181_051857</name>
</gene>
<dbReference type="Proteomes" id="UP000765509">
    <property type="component" value="Unassembled WGS sequence"/>
</dbReference>
<proteinExistence type="predicted"/>
<comment type="caution">
    <text evidence="2">The sequence shown here is derived from an EMBL/GenBank/DDBJ whole genome shotgun (WGS) entry which is preliminary data.</text>
</comment>
<evidence type="ECO:0000313" key="2">
    <source>
        <dbReference type="EMBL" id="MBW0512142.1"/>
    </source>
</evidence>
<protein>
    <submittedName>
        <fullName evidence="2">Uncharacterized protein</fullName>
    </submittedName>
</protein>
<dbReference type="EMBL" id="AVOT02022614">
    <property type="protein sequence ID" value="MBW0512142.1"/>
    <property type="molecule type" value="Genomic_DNA"/>
</dbReference>
<evidence type="ECO:0000256" key="1">
    <source>
        <dbReference type="SAM" id="MobiDB-lite"/>
    </source>
</evidence>
<evidence type="ECO:0000313" key="3">
    <source>
        <dbReference type="Proteomes" id="UP000765509"/>
    </source>
</evidence>
<name>A0A9Q3HPY6_9BASI</name>
<sequence length="193" mass="21457">MLTRAHHPPDETLTLLPISVVTTPYTFTPRPLPSLCSRVPSRHASDTADHSYTRGVPSRHAPDTAYHPYTRGVHSQHAPDSTYPYACVVPSQHAPDTADYHHTHGVPSQHCLPSLQSRSALPICSQHHLSLHLCSALPTCPRHHLLLRLCIALPTLLTLLTLAECLSQGLLDRNTRVAWHSAIRELTWKTPKE</sequence>
<keyword evidence="3" id="KW-1185">Reference proteome</keyword>
<dbReference type="AlphaFoldDB" id="A0A9Q3HPY6"/>
<feature type="region of interest" description="Disordered" evidence="1">
    <location>
        <begin position="39"/>
        <end position="77"/>
    </location>
</feature>
<reference evidence="2" key="1">
    <citation type="submission" date="2021-03" db="EMBL/GenBank/DDBJ databases">
        <title>Draft genome sequence of rust myrtle Austropuccinia psidii MF-1, a brazilian biotype.</title>
        <authorList>
            <person name="Quecine M.C."/>
            <person name="Pachon D.M.R."/>
            <person name="Bonatelli M.L."/>
            <person name="Correr F.H."/>
            <person name="Franceschini L.M."/>
            <person name="Leite T.F."/>
            <person name="Margarido G.R.A."/>
            <person name="Almeida C.A."/>
            <person name="Ferrarezi J.A."/>
            <person name="Labate C.A."/>
        </authorList>
    </citation>
    <scope>NUCLEOTIDE SEQUENCE</scope>
    <source>
        <strain evidence="2">MF-1</strain>
    </source>
</reference>
<organism evidence="2 3">
    <name type="scientific">Austropuccinia psidii MF-1</name>
    <dbReference type="NCBI Taxonomy" id="1389203"/>
    <lineage>
        <taxon>Eukaryota</taxon>
        <taxon>Fungi</taxon>
        <taxon>Dikarya</taxon>
        <taxon>Basidiomycota</taxon>
        <taxon>Pucciniomycotina</taxon>
        <taxon>Pucciniomycetes</taxon>
        <taxon>Pucciniales</taxon>
        <taxon>Sphaerophragmiaceae</taxon>
        <taxon>Austropuccinia</taxon>
    </lineage>
</organism>